<dbReference type="Gene3D" id="3.60.20.30">
    <property type="entry name" value="(Glycosyl)asparaginase"/>
    <property type="match status" value="1"/>
</dbReference>
<feature type="signal peptide" evidence="1">
    <location>
        <begin position="1"/>
        <end position="20"/>
    </location>
</feature>
<sequence>MRILALAAAIGLVMSSPALAAPKWAIVVHGGAGVIERSDLTPEQEKAYRSAMTRVTEAGAKVLREGGTALDAIEATIHLLEDDPLFNAGRGAVFTAEGRNELDSSIMDGKTLAAGAVAGVTRTRHPISLARAVMEKSPHVMLMGDGADAFSKAQGLEQVDPSYFFTERRWVALENFLKANNLPIPPKPTGGAPDPAQGLAHDEGKKGTVGVVALDSHGNVAAGTSTGGTTGKRWGRVGDAPIIGAGTYASNESCAVSATGTGEFFVRRTVARDICSLVELKGMTLQAAADEVVQKKLTAMGGDGGIIAVAPDGQIAWSFNTSGMYRAAMADGRALTVGIYKDEP</sequence>
<reference evidence="2 3" key="1">
    <citation type="submission" date="2024-06" db="EMBL/GenBank/DDBJ databases">
        <title>Genomic Encyclopedia of Type Strains, Phase IV (KMG-IV): sequencing the most valuable type-strain genomes for metagenomic binning, comparative biology and taxonomic classification.</title>
        <authorList>
            <person name="Goeker M."/>
        </authorList>
    </citation>
    <scope>NUCLEOTIDE SEQUENCE [LARGE SCALE GENOMIC DNA]</scope>
    <source>
        <strain evidence="2 3">DSM 17809</strain>
    </source>
</reference>
<dbReference type="RefSeq" id="WP_331929640.1">
    <property type="nucleotide sequence ID" value="NZ_JBEPLU010000001.1"/>
</dbReference>
<dbReference type="PANTHER" id="PTHR10188">
    <property type="entry name" value="L-ASPARAGINASE"/>
    <property type="match status" value="1"/>
</dbReference>
<evidence type="ECO:0000313" key="3">
    <source>
        <dbReference type="Proteomes" id="UP001549110"/>
    </source>
</evidence>
<dbReference type="Proteomes" id="UP001549110">
    <property type="component" value="Unassembled WGS sequence"/>
</dbReference>
<evidence type="ECO:0000256" key="1">
    <source>
        <dbReference type="SAM" id="SignalP"/>
    </source>
</evidence>
<keyword evidence="3" id="KW-1185">Reference proteome</keyword>
<organism evidence="2 3">
    <name type="scientific">Phenylobacterium koreense</name>
    <dbReference type="NCBI Taxonomy" id="266125"/>
    <lineage>
        <taxon>Bacteria</taxon>
        <taxon>Pseudomonadati</taxon>
        <taxon>Pseudomonadota</taxon>
        <taxon>Alphaproteobacteria</taxon>
        <taxon>Caulobacterales</taxon>
        <taxon>Caulobacteraceae</taxon>
        <taxon>Phenylobacterium</taxon>
    </lineage>
</organism>
<dbReference type="InterPro" id="IPR000246">
    <property type="entry name" value="Peptidase_T2"/>
</dbReference>
<feature type="chain" id="PRO_5046514344" evidence="1">
    <location>
        <begin position="21"/>
        <end position="344"/>
    </location>
</feature>
<dbReference type="PANTHER" id="PTHR10188:SF6">
    <property type="entry name" value="N(4)-(BETA-N-ACETYLGLUCOSAMINYL)-L-ASPARAGINASE"/>
    <property type="match status" value="1"/>
</dbReference>
<dbReference type="InterPro" id="IPR029055">
    <property type="entry name" value="Ntn_hydrolases_N"/>
</dbReference>
<dbReference type="CDD" id="cd04701">
    <property type="entry name" value="Asparaginase_2"/>
    <property type="match status" value="1"/>
</dbReference>
<evidence type="ECO:0000313" key="2">
    <source>
        <dbReference type="EMBL" id="MET3525671.1"/>
    </source>
</evidence>
<proteinExistence type="predicted"/>
<comment type="caution">
    <text evidence="2">The sequence shown here is derived from an EMBL/GenBank/DDBJ whole genome shotgun (WGS) entry which is preliminary data.</text>
</comment>
<name>A0ABV2EH10_9CAUL</name>
<protein>
    <submittedName>
        <fullName evidence="2">Beta-aspartyl-peptidase (Threonine type)</fullName>
        <ecNumber evidence="2">3.4.19.5</ecNumber>
    </submittedName>
</protein>
<dbReference type="Pfam" id="PF01112">
    <property type="entry name" value="Asparaginase_2"/>
    <property type="match status" value="1"/>
</dbReference>
<accession>A0ABV2EH10</accession>
<dbReference type="GO" id="GO:0008798">
    <property type="term" value="F:beta-aspartyl-peptidase activity"/>
    <property type="evidence" value="ECO:0007669"/>
    <property type="project" value="UniProtKB-EC"/>
</dbReference>
<gene>
    <name evidence="2" type="ORF">ABID41_000766</name>
</gene>
<dbReference type="SUPFAM" id="SSF56235">
    <property type="entry name" value="N-terminal nucleophile aminohydrolases (Ntn hydrolases)"/>
    <property type="match status" value="1"/>
</dbReference>
<keyword evidence="1" id="KW-0732">Signal</keyword>
<dbReference type="EMBL" id="JBEPLU010000001">
    <property type="protein sequence ID" value="MET3525671.1"/>
    <property type="molecule type" value="Genomic_DNA"/>
</dbReference>
<dbReference type="EC" id="3.4.19.5" evidence="2"/>
<keyword evidence="2" id="KW-0378">Hydrolase</keyword>